<evidence type="ECO:0000313" key="5">
    <source>
        <dbReference type="EMBL" id="KAK3905092.1"/>
    </source>
</evidence>
<feature type="region of interest" description="Disordered" evidence="3">
    <location>
        <begin position="1"/>
        <end position="174"/>
    </location>
</feature>
<feature type="region of interest" description="Disordered" evidence="3">
    <location>
        <begin position="212"/>
        <end position="324"/>
    </location>
</feature>
<dbReference type="GO" id="GO:0005737">
    <property type="term" value="C:cytoplasm"/>
    <property type="evidence" value="ECO:0007669"/>
    <property type="project" value="UniProtKB-SubCell"/>
</dbReference>
<dbReference type="InterPro" id="IPR039764">
    <property type="entry name" value="HABP4/SERBP1-like"/>
</dbReference>
<feature type="compositionally biased region" description="Polar residues" evidence="3">
    <location>
        <begin position="305"/>
        <end position="315"/>
    </location>
</feature>
<feature type="compositionally biased region" description="Polar residues" evidence="3">
    <location>
        <begin position="113"/>
        <end position="122"/>
    </location>
</feature>
<dbReference type="PANTHER" id="PTHR12299:SF17">
    <property type="entry name" value="AT19571P-RELATED"/>
    <property type="match status" value="1"/>
</dbReference>
<dbReference type="Gene3D" id="6.10.140.1040">
    <property type="match status" value="1"/>
</dbReference>
<evidence type="ECO:0000256" key="2">
    <source>
        <dbReference type="ARBA" id="ARBA00022490"/>
    </source>
</evidence>
<proteinExistence type="predicted"/>
<evidence type="ECO:0000256" key="1">
    <source>
        <dbReference type="ARBA" id="ARBA00004496"/>
    </source>
</evidence>
<evidence type="ECO:0000256" key="3">
    <source>
        <dbReference type="SAM" id="MobiDB-lite"/>
    </source>
</evidence>
<feature type="domain" description="Hyaluronan/mRNA-binding protein" evidence="4">
    <location>
        <begin position="103"/>
        <end position="200"/>
    </location>
</feature>
<comment type="subcellular location">
    <subcellularLocation>
        <location evidence="1">Cytoplasm</location>
    </subcellularLocation>
</comment>
<protein>
    <recommendedName>
        <fullName evidence="4">Hyaluronan/mRNA-binding protein domain-containing protein</fullName>
    </recommendedName>
</protein>
<name>A0AAN6MQ91_9PEZI</name>
<feature type="compositionally biased region" description="Gly residues" evidence="3">
    <location>
        <begin position="255"/>
        <end position="264"/>
    </location>
</feature>
<feature type="compositionally biased region" description="Polar residues" evidence="3">
    <location>
        <begin position="1"/>
        <end position="10"/>
    </location>
</feature>
<dbReference type="Pfam" id="PF09598">
    <property type="entry name" value="Stm1_N"/>
    <property type="match status" value="1"/>
</dbReference>
<dbReference type="GO" id="GO:0003723">
    <property type="term" value="F:RNA binding"/>
    <property type="evidence" value="ECO:0007669"/>
    <property type="project" value="InterPro"/>
</dbReference>
<reference evidence="5" key="2">
    <citation type="submission" date="2023-05" db="EMBL/GenBank/DDBJ databases">
        <authorList>
            <consortium name="Lawrence Berkeley National Laboratory"/>
            <person name="Steindorff A."/>
            <person name="Hensen N."/>
            <person name="Bonometti L."/>
            <person name="Westerberg I."/>
            <person name="Brannstrom I.O."/>
            <person name="Guillou S."/>
            <person name="Cros-Aarteil S."/>
            <person name="Calhoun S."/>
            <person name="Haridas S."/>
            <person name="Kuo A."/>
            <person name="Mondo S."/>
            <person name="Pangilinan J."/>
            <person name="Riley R."/>
            <person name="Labutti K."/>
            <person name="Andreopoulos B."/>
            <person name="Lipzen A."/>
            <person name="Chen C."/>
            <person name="Yanf M."/>
            <person name="Daum C."/>
            <person name="Ng V."/>
            <person name="Clum A."/>
            <person name="Ohm R."/>
            <person name="Martin F."/>
            <person name="Silar P."/>
            <person name="Natvig D."/>
            <person name="Lalanne C."/>
            <person name="Gautier V."/>
            <person name="Ament-Velasquez S.L."/>
            <person name="Kruys A."/>
            <person name="Hutchinson M.I."/>
            <person name="Powell A.J."/>
            <person name="Barry K."/>
            <person name="Miller A.N."/>
            <person name="Grigoriev I.V."/>
            <person name="Debuchy R."/>
            <person name="Gladieux P."/>
            <person name="Thoren M.H."/>
            <person name="Johannesson H."/>
        </authorList>
    </citation>
    <scope>NUCLEOTIDE SEQUENCE</scope>
    <source>
        <strain evidence="5">CBS 103.79</strain>
    </source>
</reference>
<dbReference type="InterPro" id="IPR019084">
    <property type="entry name" value="STM1-like_N"/>
</dbReference>
<comment type="caution">
    <text evidence="5">The sequence shown here is derived from an EMBL/GenBank/DDBJ whole genome shotgun (WGS) entry which is preliminary data.</text>
</comment>
<reference evidence="5" key="1">
    <citation type="journal article" date="2023" name="Mol. Phylogenet. Evol.">
        <title>Genome-scale phylogeny and comparative genomics of the fungal order Sordariales.</title>
        <authorList>
            <person name="Hensen N."/>
            <person name="Bonometti L."/>
            <person name="Westerberg I."/>
            <person name="Brannstrom I.O."/>
            <person name="Guillou S."/>
            <person name="Cros-Aarteil S."/>
            <person name="Calhoun S."/>
            <person name="Haridas S."/>
            <person name="Kuo A."/>
            <person name="Mondo S."/>
            <person name="Pangilinan J."/>
            <person name="Riley R."/>
            <person name="LaButti K."/>
            <person name="Andreopoulos B."/>
            <person name="Lipzen A."/>
            <person name="Chen C."/>
            <person name="Yan M."/>
            <person name="Daum C."/>
            <person name="Ng V."/>
            <person name="Clum A."/>
            <person name="Steindorff A."/>
            <person name="Ohm R.A."/>
            <person name="Martin F."/>
            <person name="Silar P."/>
            <person name="Natvig D.O."/>
            <person name="Lalanne C."/>
            <person name="Gautier V."/>
            <person name="Ament-Velasquez S.L."/>
            <person name="Kruys A."/>
            <person name="Hutchinson M.I."/>
            <person name="Powell A.J."/>
            <person name="Barry K."/>
            <person name="Miller A.N."/>
            <person name="Grigoriev I.V."/>
            <person name="Debuchy R."/>
            <person name="Gladieux P."/>
            <person name="Hiltunen Thoren M."/>
            <person name="Johannesson H."/>
        </authorList>
    </citation>
    <scope>NUCLEOTIDE SEQUENCE</scope>
    <source>
        <strain evidence="5">CBS 103.79</strain>
    </source>
</reference>
<evidence type="ECO:0000313" key="6">
    <source>
        <dbReference type="Proteomes" id="UP001303889"/>
    </source>
</evidence>
<dbReference type="PANTHER" id="PTHR12299">
    <property type="entry name" value="HYALURONIC ACID-BINDING PROTEIN 4"/>
    <property type="match status" value="1"/>
</dbReference>
<dbReference type="InterPro" id="IPR006861">
    <property type="entry name" value="HABP4_PAIRBP1-bd"/>
</dbReference>
<dbReference type="AlphaFoldDB" id="A0AAN6MQ91"/>
<sequence>MSAVPTSNRFNLLLGNDEEDPTPPAPVKTVDKSTTHTVKRNTDGLPPPKAPATQSRRGGANVSGNEAAFRDRNAGRDSNRGKPTDEIPRGGRRGGFRGGRGGRREEGDRHTTKTAPHSNSEKQAAASWGANEGQAELKDEQAGAEIAQSEQKAEGEAAEGEAKEEEPEDKHISYDQYLAQQAEKKLALEGSIKVRKPNEGIKDDKWKDFAPLAKDEEEELFPGTGGKAKRERERKTKTFVEIENRYVEPERTRGGRGGRGGARGDGGRGRGDGGRGDGGRGRGRGAPRGGAPRGDFRGAARGGRQESQPINTNDQAAFPSLGAN</sequence>
<feature type="compositionally biased region" description="Basic and acidic residues" evidence="3">
    <location>
        <begin position="68"/>
        <end position="89"/>
    </location>
</feature>
<accession>A0AAN6MQ91</accession>
<keyword evidence="6" id="KW-1185">Reference proteome</keyword>
<organism evidence="5 6">
    <name type="scientific">Staphylotrichum tortipilum</name>
    <dbReference type="NCBI Taxonomy" id="2831512"/>
    <lineage>
        <taxon>Eukaryota</taxon>
        <taxon>Fungi</taxon>
        <taxon>Dikarya</taxon>
        <taxon>Ascomycota</taxon>
        <taxon>Pezizomycotina</taxon>
        <taxon>Sordariomycetes</taxon>
        <taxon>Sordariomycetidae</taxon>
        <taxon>Sordariales</taxon>
        <taxon>Chaetomiaceae</taxon>
        <taxon>Staphylotrichum</taxon>
    </lineage>
</organism>
<feature type="compositionally biased region" description="Basic and acidic residues" evidence="3">
    <location>
        <begin position="102"/>
        <end position="111"/>
    </location>
</feature>
<keyword evidence="2" id="KW-0963">Cytoplasm</keyword>
<evidence type="ECO:0000259" key="4">
    <source>
        <dbReference type="SMART" id="SM01233"/>
    </source>
</evidence>
<feature type="compositionally biased region" description="Basic and acidic residues" evidence="3">
    <location>
        <begin position="265"/>
        <end position="280"/>
    </location>
</feature>
<dbReference type="GO" id="GO:0005634">
    <property type="term" value="C:nucleus"/>
    <property type="evidence" value="ECO:0007669"/>
    <property type="project" value="TreeGrafter"/>
</dbReference>
<dbReference type="EMBL" id="MU855371">
    <property type="protein sequence ID" value="KAK3905092.1"/>
    <property type="molecule type" value="Genomic_DNA"/>
</dbReference>
<gene>
    <name evidence="5" type="ORF">C8A05DRAFT_31088</name>
</gene>
<dbReference type="SMART" id="SM01233">
    <property type="entry name" value="HABP4_PAI-RBP1"/>
    <property type="match status" value="1"/>
</dbReference>
<dbReference type="Proteomes" id="UP001303889">
    <property type="component" value="Unassembled WGS sequence"/>
</dbReference>
<feature type="compositionally biased region" description="Basic and acidic residues" evidence="3">
    <location>
        <begin position="228"/>
        <end position="253"/>
    </location>
</feature>
<feature type="compositionally biased region" description="Acidic residues" evidence="3">
    <location>
        <begin position="156"/>
        <end position="167"/>
    </location>
</feature>